<protein>
    <submittedName>
        <fullName evidence="2">Uncharacterized protein</fullName>
    </submittedName>
</protein>
<organism evidence="2 3">
    <name type="scientific">Centaurea solstitialis</name>
    <name type="common">yellow star-thistle</name>
    <dbReference type="NCBI Taxonomy" id="347529"/>
    <lineage>
        <taxon>Eukaryota</taxon>
        <taxon>Viridiplantae</taxon>
        <taxon>Streptophyta</taxon>
        <taxon>Embryophyta</taxon>
        <taxon>Tracheophyta</taxon>
        <taxon>Spermatophyta</taxon>
        <taxon>Magnoliopsida</taxon>
        <taxon>eudicotyledons</taxon>
        <taxon>Gunneridae</taxon>
        <taxon>Pentapetalae</taxon>
        <taxon>asterids</taxon>
        <taxon>campanulids</taxon>
        <taxon>Asterales</taxon>
        <taxon>Asteraceae</taxon>
        <taxon>Carduoideae</taxon>
        <taxon>Cardueae</taxon>
        <taxon>Centaureinae</taxon>
        <taxon>Centaurea</taxon>
    </lineage>
</organism>
<feature type="region of interest" description="Disordered" evidence="1">
    <location>
        <begin position="1"/>
        <end position="54"/>
    </location>
</feature>
<reference evidence="2" key="1">
    <citation type="submission" date="2023-03" db="EMBL/GenBank/DDBJ databases">
        <title>Chromosome-scale reference genome and RAD-based genetic map of yellow starthistle (Centaurea solstitialis) reveal putative structural variation and QTLs associated with invader traits.</title>
        <authorList>
            <person name="Reatini B."/>
            <person name="Cang F.A."/>
            <person name="Jiang Q."/>
            <person name="Mckibben M.T.W."/>
            <person name="Barker M.S."/>
            <person name="Rieseberg L.H."/>
            <person name="Dlugosch K.M."/>
        </authorList>
    </citation>
    <scope>NUCLEOTIDE SEQUENCE</scope>
    <source>
        <strain evidence="2">CAN-66</strain>
        <tissue evidence="2">Leaf</tissue>
    </source>
</reference>
<feature type="compositionally biased region" description="Basic and acidic residues" evidence="1">
    <location>
        <begin position="1"/>
        <end position="36"/>
    </location>
</feature>
<accession>A0AA38W537</accession>
<evidence type="ECO:0000313" key="3">
    <source>
        <dbReference type="Proteomes" id="UP001172457"/>
    </source>
</evidence>
<name>A0AA38W537_9ASTR</name>
<dbReference type="EMBL" id="JARYMX010000200">
    <property type="protein sequence ID" value="KAJ9535551.1"/>
    <property type="molecule type" value="Genomic_DNA"/>
</dbReference>
<gene>
    <name evidence="2" type="ORF">OSB04_un001313</name>
</gene>
<proteinExistence type="predicted"/>
<evidence type="ECO:0000256" key="1">
    <source>
        <dbReference type="SAM" id="MobiDB-lite"/>
    </source>
</evidence>
<comment type="caution">
    <text evidence="2">The sequence shown here is derived from an EMBL/GenBank/DDBJ whole genome shotgun (WGS) entry which is preliminary data.</text>
</comment>
<sequence length="140" mass="15438">MHEYWGGKENNDTSKNRECVFKSTAEEARTEPDVVKEATSSSSNPSAGELTIEGDGKRLPEVCTLAKARKHVPHRGSNFLAYVVDSRAKAKKKTVAHVSVVSEYRDVFPNDLPGILPEKQVEYRIERVLGTAPIAKARTG</sequence>
<dbReference type="AlphaFoldDB" id="A0AA38W537"/>
<evidence type="ECO:0000313" key="2">
    <source>
        <dbReference type="EMBL" id="KAJ9535551.1"/>
    </source>
</evidence>
<dbReference type="Proteomes" id="UP001172457">
    <property type="component" value="Unassembled WGS sequence"/>
</dbReference>
<keyword evidence="3" id="KW-1185">Reference proteome</keyword>